<dbReference type="PANTHER" id="PTHR43283:SF18">
    <property type="match status" value="1"/>
</dbReference>
<keyword evidence="2" id="KW-0812">Transmembrane</keyword>
<accession>A0A6J6RVY1</accession>
<feature type="compositionally biased region" description="Low complexity" evidence="1">
    <location>
        <begin position="404"/>
        <end position="423"/>
    </location>
</feature>
<feature type="transmembrane region" description="Helical" evidence="2">
    <location>
        <begin position="310"/>
        <end position="330"/>
    </location>
</feature>
<dbReference type="EMBL" id="CAEZYR010000004">
    <property type="protein sequence ID" value="CAB4726539.1"/>
    <property type="molecule type" value="Genomic_DNA"/>
</dbReference>
<dbReference type="InterPro" id="IPR012338">
    <property type="entry name" value="Beta-lactam/transpept-like"/>
</dbReference>
<evidence type="ECO:0000259" key="4">
    <source>
        <dbReference type="Pfam" id="PF01757"/>
    </source>
</evidence>
<keyword evidence="2" id="KW-1133">Transmembrane helix</keyword>
<feature type="transmembrane region" description="Helical" evidence="2">
    <location>
        <begin position="181"/>
        <end position="200"/>
    </location>
</feature>
<dbReference type="Pfam" id="PF01757">
    <property type="entry name" value="Acyl_transf_3"/>
    <property type="match status" value="1"/>
</dbReference>
<feature type="transmembrane region" description="Helical" evidence="2">
    <location>
        <begin position="30"/>
        <end position="49"/>
    </location>
</feature>
<keyword evidence="2" id="KW-0472">Membrane</keyword>
<feature type="region of interest" description="Disordered" evidence="1">
    <location>
        <begin position="404"/>
        <end position="468"/>
    </location>
</feature>
<evidence type="ECO:0000259" key="3">
    <source>
        <dbReference type="Pfam" id="PF00144"/>
    </source>
</evidence>
<organism evidence="5">
    <name type="scientific">freshwater metagenome</name>
    <dbReference type="NCBI Taxonomy" id="449393"/>
    <lineage>
        <taxon>unclassified sequences</taxon>
        <taxon>metagenomes</taxon>
        <taxon>ecological metagenomes</taxon>
    </lineage>
</organism>
<evidence type="ECO:0000256" key="2">
    <source>
        <dbReference type="SAM" id="Phobius"/>
    </source>
</evidence>
<dbReference type="Gene3D" id="3.40.710.10">
    <property type="entry name" value="DD-peptidase/beta-lactamase superfamily"/>
    <property type="match status" value="1"/>
</dbReference>
<feature type="compositionally biased region" description="Polar residues" evidence="1">
    <location>
        <begin position="435"/>
        <end position="448"/>
    </location>
</feature>
<dbReference type="PANTHER" id="PTHR43283">
    <property type="entry name" value="BETA-LACTAMASE-RELATED"/>
    <property type="match status" value="1"/>
</dbReference>
<evidence type="ECO:0000313" key="5">
    <source>
        <dbReference type="EMBL" id="CAB4726539.1"/>
    </source>
</evidence>
<feature type="domain" description="Beta-lactamase-related" evidence="3">
    <location>
        <begin position="480"/>
        <end position="736"/>
    </location>
</feature>
<evidence type="ECO:0000256" key="1">
    <source>
        <dbReference type="SAM" id="MobiDB-lite"/>
    </source>
</evidence>
<dbReference type="Pfam" id="PF00144">
    <property type="entry name" value="Beta-lactamase"/>
    <property type="match status" value="1"/>
</dbReference>
<dbReference type="InterPro" id="IPR002656">
    <property type="entry name" value="Acyl_transf_3_dom"/>
</dbReference>
<dbReference type="AlphaFoldDB" id="A0A6J6RVY1"/>
<reference evidence="5" key="1">
    <citation type="submission" date="2020-05" db="EMBL/GenBank/DDBJ databases">
        <authorList>
            <person name="Chiriac C."/>
            <person name="Salcher M."/>
            <person name="Ghai R."/>
            <person name="Kavagutti S V."/>
        </authorList>
    </citation>
    <scope>NUCLEOTIDE SEQUENCE</scope>
</reference>
<feature type="transmembrane region" description="Helical" evidence="2">
    <location>
        <begin position="242"/>
        <end position="262"/>
    </location>
</feature>
<feature type="transmembrane region" description="Helical" evidence="2">
    <location>
        <begin position="70"/>
        <end position="89"/>
    </location>
</feature>
<feature type="transmembrane region" description="Helical" evidence="2">
    <location>
        <begin position="127"/>
        <end position="145"/>
    </location>
</feature>
<dbReference type="InterPro" id="IPR050789">
    <property type="entry name" value="Diverse_Enzym_Activities"/>
</dbReference>
<gene>
    <name evidence="5" type="ORF">UFOPK2754_00179</name>
</gene>
<feature type="transmembrane region" description="Helical" evidence="2">
    <location>
        <begin position="152"/>
        <end position="169"/>
    </location>
</feature>
<proteinExistence type="predicted"/>
<feature type="domain" description="Acyltransferase 3" evidence="4">
    <location>
        <begin position="7"/>
        <end position="326"/>
    </location>
</feature>
<feature type="transmembrane region" description="Helical" evidence="2">
    <location>
        <begin position="212"/>
        <end position="230"/>
    </location>
</feature>
<feature type="transmembrane region" description="Helical" evidence="2">
    <location>
        <begin position="283"/>
        <end position="304"/>
    </location>
</feature>
<dbReference type="InterPro" id="IPR001466">
    <property type="entry name" value="Beta-lactam-related"/>
</dbReference>
<feature type="transmembrane region" description="Helical" evidence="2">
    <location>
        <begin position="350"/>
        <end position="372"/>
    </location>
</feature>
<dbReference type="GO" id="GO:0016747">
    <property type="term" value="F:acyltransferase activity, transferring groups other than amino-acyl groups"/>
    <property type="evidence" value="ECO:0007669"/>
    <property type="project" value="InterPro"/>
</dbReference>
<dbReference type="SUPFAM" id="SSF56601">
    <property type="entry name" value="beta-lactamase/transpeptidase-like"/>
    <property type="match status" value="1"/>
</dbReference>
<sequence length="764" mass="80675">MPGRDGFLDAIRAVAVIRVVTWHTYGWAPITWVVAAVPAMFFVSGHLLARSFERRSPRVVVADRLRRLLIPYWLFGLVAWSVMAAARQLEHTPETALPWGSLIWWVLPFNDPHGSVWEAGWLAQPLWYVRCLLWLLVLSPLLYRAARRAPRLLIAVLVAATLALEIVYRNGTWRDEAVPNALWRVGDISLYAVFLVLGFVHSRSGEVARGRAFTAALLAVPLALGVALVARPQDGIVNNSHILHLVVGGGWLAVALALRAPIARLASTRGASAVVRGIGRRSLSIYLWHTAAVITTWHLVARLAPLPRGVYSVLLGLGTVAGTLALVAVVGHVEDLAARRAPMALPRRPVLVRATAPVLGIALFALAAGVLLPDTAEPDRPFLAAPLTLAGTFAASTSGASSAATTASTSAESPASPRIPSRAPRVRVAEPQAAATVSSTLPDASTSAVAADDPEPGSDAASPSAEADGLQGVLNRWQSSYGSSGLVVGVSRPGSWEWIGSPYDGGAGGSFDIESVTKTVTAAAAWLLVADGVLDVEGPLPAIDGLPELAGRGLTLRQLLEHRSGIPDYHNLESPESLDEQPAVTVVRNALAADSVFAPGGGQDYSSTNYLLVGLVIEARTGRPLDDVLWGRVLDPVGVGAMFSRAGSSIYWPGGGAGGLITDMSGMLAWGSALLRDHQPVGEATWTRMSQLDPNTALGAGAMGLCPCQGGFFWVGHTGGTTALFYDRSDNVLIALRIANGIWGAFEDPFVELVESLRISALSL</sequence>
<protein>
    <submittedName>
        <fullName evidence="5">Unannotated protein</fullName>
    </submittedName>
</protein>
<name>A0A6J6RVY1_9ZZZZ</name>